<organism evidence="1">
    <name type="scientific">mine drainage metagenome</name>
    <dbReference type="NCBI Taxonomy" id="410659"/>
    <lineage>
        <taxon>unclassified sequences</taxon>
        <taxon>metagenomes</taxon>
        <taxon>ecological metagenomes</taxon>
    </lineage>
</organism>
<protein>
    <submittedName>
        <fullName evidence="1">Uncharacterized protein</fullName>
    </submittedName>
</protein>
<reference evidence="1" key="1">
    <citation type="submission" date="2016-10" db="EMBL/GenBank/DDBJ databases">
        <title>Sequence of Gallionella enrichment culture.</title>
        <authorList>
            <person name="Poehlein A."/>
            <person name="Muehling M."/>
            <person name="Daniel R."/>
        </authorList>
    </citation>
    <scope>NUCLEOTIDE SEQUENCE</scope>
</reference>
<name>A0A1J5PHC2_9ZZZZ</name>
<dbReference type="EMBL" id="MLJW01006264">
    <property type="protein sequence ID" value="OIQ66924.1"/>
    <property type="molecule type" value="Genomic_DNA"/>
</dbReference>
<accession>A0A1J5PHC2</accession>
<proteinExistence type="predicted"/>
<sequence length="125" mass="13507">MGGRARSAERLGNAVGIDDHDDSAIAQNGVAGEHVDVTQLGRHRLDHDFLGVEHAVDHDAEGLTTDLGDDDEAVFRVGGGAVVDLEQFLQVHQRQQLVAQPQYRGVLDPLDAVFGIGARPHQFDH</sequence>
<comment type="caution">
    <text evidence="1">The sequence shown here is derived from an EMBL/GenBank/DDBJ whole genome shotgun (WGS) entry which is preliminary data.</text>
</comment>
<gene>
    <name evidence="1" type="ORF">GALL_515020</name>
</gene>
<evidence type="ECO:0000313" key="1">
    <source>
        <dbReference type="EMBL" id="OIQ66924.1"/>
    </source>
</evidence>
<dbReference type="AlphaFoldDB" id="A0A1J5PHC2"/>